<evidence type="ECO:0000256" key="15">
    <source>
        <dbReference type="ARBA" id="ARBA00023134"/>
    </source>
</evidence>
<evidence type="ECO:0000256" key="6">
    <source>
        <dbReference type="ARBA" id="ARBA00005159"/>
    </source>
</evidence>
<reference evidence="18" key="1">
    <citation type="submission" date="2018-06" db="EMBL/GenBank/DDBJ databases">
        <authorList>
            <person name="Zhirakovskaya E."/>
        </authorList>
    </citation>
    <scope>NUCLEOTIDE SEQUENCE</scope>
</reference>
<comment type="similarity">
    <text evidence="7">Belongs to the CobU/CobP family.</text>
</comment>
<evidence type="ECO:0000256" key="12">
    <source>
        <dbReference type="ARBA" id="ARBA00022741"/>
    </source>
</evidence>
<dbReference type="GO" id="GO:0005524">
    <property type="term" value="F:ATP binding"/>
    <property type="evidence" value="ECO:0007669"/>
    <property type="project" value="UniProtKB-KW"/>
</dbReference>
<dbReference type="GO" id="GO:0008820">
    <property type="term" value="F:cobinamide phosphate guanylyltransferase activity"/>
    <property type="evidence" value="ECO:0007669"/>
    <property type="project" value="UniProtKB-EC"/>
</dbReference>
<evidence type="ECO:0000256" key="10">
    <source>
        <dbReference type="ARBA" id="ARBA00022573"/>
    </source>
</evidence>
<evidence type="ECO:0000313" key="18">
    <source>
        <dbReference type="EMBL" id="VAX03972.1"/>
    </source>
</evidence>
<gene>
    <name evidence="18" type="ORF">MNBD_GAMMA20-1102</name>
</gene>
<dbReference type="AlphaFoldDB" id="A0A3B1AJR9"/>
<evidence type="ECO:0000256" key="14">
    <source>
        <dbReference type="ARBA" id="ARBA00022840"/>
    </source>
</evidence>
<dbReference type="SUPFAM" id="SSF52540">
    <property type="entry name" value="P-loop containing nucleoside triphosphate hydrolases"/>
    <property type="match status" value="1"/>
</dbReference>
<dbReference type="EC" id="2.7.7.62" evidence="9"/>
<keyword evidence="15" id="KW-0342">GTP-binding</keyword>
<dbReference type="PANTHER" id="PTHR34848:SF1">
    <property type="entry name" value="BIFUNCTIONAL ADENOSYLCOBALAMIN BIOSYNTHESIS PROTEIN COBU"/>
    <property type="match status" value="1"/>
</dbReference>
<evidence type="ECO:0000256" key="3">
    <source>
        <dbReference type="ARBA" id="ARBA00001522"/>
    </source>
</evidence>
<comment type="catalytic activity">
    <reaction evidence="3">
        <text>adenosylcob(III)inamide + GTP = adenosylcob(III)inamide phosphate + GDP + H(+)</text>
        <dbReference type="Rhea" id="RHEA:15765"/>
        <dbReference type="ChEBI" id="CHEBI:2480"/>
        <dbReference type="ChEBI" id="CHEBI:15378"/>
        <dbReference type="ChEBI" id="CHEBI:37565"/>
        <dbReference type="ChEBI" id="CHEBI:58189"/>
        <dbReference type="ChEBI" id="CHEBI:58502"/>
        <dbReference type="EC" id="2.7.1.156"/>
    </reaction>
</comment>
<dbReference type="NCBIfam" id="NF004469">
    <property type="entry name" value="PRK05800.1"/>
    <property type="match status" value="1"/>
</dbReference>
<keyword evidence="14" id="KW-0067">ATP-binding</keyword>
<dbReference type="EMBL" id="UOFU01000357">
    <property type="protein sequence ID" value="VAX03972.1"/>
    <property type="molecule type" value="Genomic_DNA"/>
</dbReference>
<dbReference type="InterPro" id="IPR003203">
    <property type="entry name" value="CobU/CobP"/>
</dbReference>
<evidence type="ECO:0000256" key="17">
    <source>
        <dbReference type="ARBA" id="ARBA00030571"/>
    </source>
</evidence>
<dbReference type="PIRSF" id="PIRSF006135">
    <property type="entry name" value="CobU"/>
    <property type="match status" value="1"/>
</dbReference>
<evidence type="ECO:0000256" key="7">
    <source>
        <dbReference type="ARBA" id="ARBA00007490"/>
    </source>
</evidence>
<dbReference type="GO" id="GO:0005525">
    <property type="term" value="F:GTP binding"/>
    <property type="evidence" value="ECO:0007669"/>
    <property type="project" value="UniProtKB-KW"/>
</dbReference>
<keyword evidence="11 18" id="KW-0808">Transferase</keyword>
<dbReference type="GO" id="GO:0043752">
    <property type="term" value="F:adenosylcobinamide kinase activity"/>
    <property type="evidence" value="ECO:0007669"/>
    <property type="project" value="UniProtKB-EC"/>
</dbReference>
<dbReference type="CDD" id="cd00544">
    <property type="entry name" value="CobU"/>
    <property type="match status" value="1"/>
</dbReference>
<dbReference type="GO" id="GO:0009236">
    <property type="term" value="P:cobalamin biosynthetic process"/>
    <property type="evidence" value="ECO:0007669"/>
    <property type="project" value="UniProtKB-KW"/>
</dbReference>
<evidence type="ECO:0000256" key="5">
    <source>
        <dbReference type="ARBA" id="ARBA00004692"/>
    </source>
</evidence>
<evidence type="ECO:0000256" key="9">
    <source>
        <dbReference type="ARBA" id="ARBA00012523"/>
    </source>
</evidence>
<dbReference type="EC" id="2.7.1.156" evidence="8"/>
<keyword evidence="13 18" id="KW-0418">Kinase</keyword>
<keyword evidence="18" id="KW-0548">Nucleotidyltransferase</keyword>
<comment type="catalytic activity">
    <reaction evidence="1">
        <text>adenosylcob(III)inamide + ATP = adenosylcob(III)inamide phosphate + ADP + H(+)</text>
        <dbReference type="Rhea" id="RHEA:15769"/>
        <dbReference type="ChEBI" id="CHEBI:2480"/>
        <dbReference type="ChEBI" id="CHEBI:15378"/>
        <dbReference type="ChEBI" id="CHEBI:30616"/>
        <dbReference type="ChEBI" id="CHEBI:58502"/>
        <dbReference type="ChEBI" id="CHEBI:456216"/>
        <dbReference type="EC" id="2.7.1.156"/>
    </reaction>
</comment>
<dbReference type="Gene3D" id="3.40.50.300">
    <property type="entry name" value="P-loop containing nucleotide triphosphate hydrolases"/>
    <property type="match status" value="1"/>
</dbReference>
<evidence type="ECO:0000256" key="11">
    <source>
        <dbReference type="ARBA" id="ARBA00022679"/>
    </source>
</evidence>
<comment type="function">
    <text evidence="4">Catalyzes ATP-dependent phosphorylation of adenosylcobinamide and addition of GMP to adenosylcobinamide phosphate.</text>
</comment>
<evidence type="ECO:0000256" key="4">
    <source>
        <dbReference type="ARBA" id="ARBA00003889"/>
    </source>
</evidence>
<name>A0A3B1AJR9_9ZZZZ</name>
<comment type="pathway">
    <text evidence="6">Cofactor biosynthesis; adenosylcobalamin biosynthesis; adenosylcobalamin from cob(II)yrinate a,c-diamide: step 5/7.</text>
</comment>
<dbReference type="PANTHER" id="PTHR34848">
    <property type="match status" value="1"/>
</dbReference>
<keyword evidence="12" id="KW-0547">Nucleotide-binding</keyword>
<sequence length="173" mass="18831">MRELILGGARSGKSALAQQRAEASGLGVTCIVTATPDDAEMAERIAHHQANRPPAWCIVEAPIELTAALMEHADQDHCLLVDCLTLWLSNILSDGENTFEQQRAALLDTLPQLPGRIILVGNEIGLGVIPMGKLTRRFVDENGRLHQEIASRCERVTLCMAGLPTTLKDDQKT</sequence>
<protein>
    <recommendedName>
        <fullName evidence="16">Adenosylcobinamide kinase</fullName>
        <ecNumber evidence="8">2.7.1.156</ecNumber>
        <ecNumber evidence="9">2.7.7.62</ecNumber>
    </recommendedName>
    <alternativeName>
        <fullName evidence="17">Adenosylcobinamide-phosphate guanylyltransferase</fullName>
    </alternativeName>
</protein>
<comment type="catalytic activity">
    <reaction evidence="2">
        <text>adenosylcob(III)inamide phosphate + GTP + H(+) = adenosylcob(III)inamide-GDP + diphosphate</text>
        <dbReference type="Rhea" id="RHEA:22712"/>
        <dbReference type="ChEBI" id="CHEBI:15378"/>
        <dbReference type="ChEBI" id="CHEBI:33019"/>
        <dbReference type="ChEBI" id="CHEBI:37565"/>
        <dbReference type="ChEBI" id="CHEBI:58502"/>
        <dbReference type="ChEBI" id="CHEBI:60487"/>
        <dbReference type="EC" id="2.7.7.62"/>
    </reaction>
</comment>
<evidence type="ECO:0000256" key="1">
    <source>
        <dbReference type="ARBA" id="ARBA00000312"/>
    </source>
</evidence>
<evidence type="ECO:0000256" key="8">
    <source>
        <dbReference type="ARBA" id="ARBA00012016"/>
    </source>
</evidence>
<comment type="pathway">
    <text evidence="5">Cofactor biosynthesis; adenosylcobalamin biosynthesis; adenosylcobalamin from cob(II)yrinate a,c-diamide: step 6/7.</text>
</comment>
<evidence type="ECO:0000256" key="2">
    <source>
        <dbReference type="ARBA" id="ARBA00000711"/>
    </source>
</evidence>
<keyword evidence="10" id="KW-0169">Cobalamin biosynthesis</keyword>
<dbReference type="Pfam" id="PF02283">
    <property type="entry name" value="CobU"/>
    <property type="match status" value="1"/>
</dbReference>
<accession>A0A3B1AJR9</accession>
<evidence type="ECO:0000256" key="16">
    <source>
        <dbReference type="ARBA" id="ARBA00029570"/>
    </source>
</evidence>
<evidence type="ECO:0000256" key="13">
    <source>
        <dbReference type="ARBA" id="ARBA00022777"/>
    </source>
</evidence>
<organism evidence="18">
    <name type="scientific">hydrothermal vent metagenome</name>
    <dbReference type="NCBI Taxonomy" id="652676"/>
    <lineage>
        <taxon>unclassified sequences</taxon>
        <taxon>metagenomes</taxon>
        <taxon>ecological metagenomes</taxon>
    </lineage>
</organism>
<proteinExistence type="inferred from homology"/>
<dbReference type="InterPro" id="IPR027417">
    <property type="entry name" value="P-loop_NTPase"/>
</dbReference>